<dbReference type="EMBL" id="AVOT02001314">
    <property type="protein sequence ID" value="MBW0466485.1"/>
    <property type="molecule type" value="Genomic_DNA"/>
</dbReference>
<feature type="region of interest" description="Disordered" evidence="1">
    <location>
        <begin position="11"/>
        <end position="171"/>
    </location>
</feature>
<feature type="compositionally biased region" description="Polar residues" evidence="1">
    <location>
        <begin position="95"/>
        <end position="116"/>
    </location>
</feature>
<comment type="caution">
    <text evidence="2">The sequence shown here is derived from an EMBL/GenBank/DDBJ whole genome shotgun (WGS) entry which is preliminary data.</text>
</comment>
<evidence type="ECO:0000256" key="1">
    <source>
        <dbReference type="SAM" id="MobiDB-lite"/>
    </source>
</evidence>
<reference evidence="2" key="1">
    <citation type="submission" date="2021-03" db="EMBL/GenBank/DDBJ databases">
        <title>Draft genome sequence of rust myrtle Austropuccinia psidii MF-1, a brazilian biotype.</title>
        <authorList>
            <person name="Quecine M.C."/>
            <person name="Pachon D.M.R."/>
            <person name="Bonatelli M.L."/>
            <person name="Correr F.H."/>
            <person name="Franceschini L.M."/>
            <person name="Leite T.F."/>
            <person name="Margarido G.R.A."/>
            <person name="Almeida C.A."/>
            <person name="Ferrarezi J.A."/>
            <person name="Labate C.A."/>
        </authorList>
    </citation>
    <scope>NUCLEOTIDE SEQUENCE</scope>
    <source>
        <strain evidence="2">MF-1</strain>
    </source>
</reference>
<sequence length="171" mass="19228">MDQDQDIKVINQKYKNASPEERHKWRIPELSQFPKILYSSEEVHGPRKDRGPSEGLETHVLQRKSQKDEGLVAKPKHFVGGPEERAGPKKGKQVIGSSLSLYKQESASTSAKQGTKSPKEQLEGQEKGKVQVEQTLHTEIQNSKERKDSHRQCVQYGKSSDGIKKQVGGKN</sequence>
<feature type="compositionally biased region" description="Polar residues" evidence="1">
    <location>
        <begin position="132"/>
        <end position="141"/>
    </location>
</feature>
<organism evidence="2 3">
    <name type="scientific">Austropuccinia psidii MF-1</name>
    <dbReference type="NCBI Taxonomy" id="1389203"/>
    <lineage>
        <taxon>Eukaryota</taxon>
        <taxon>Fungi</taxon>
        <taxon>Dikarya</taxon>
        <taxon>Basidiomycota</taxon>
        <taxon>Pucciniomycotina</taxon>
        <taxon>Pucciniomycetes</taxon>
        <taxon>Pucciniales</taxon>
        <taxon>Sphaerophragmiaceae</taxon>
        <taxon>Austropuccinia</taxon>
    </lineage>
</organism>
<proteinExistence type="predicted"/>
<accession>A0A9Q3BKI4</accession>
<dbReference type="Proteomes" id="UP000765509">
    <property type="component" value="Unassembled WGS sequence"/>
</dbReference>
<feature type="compositionally biased region" description="Basic and acidic residues" evidence="1">
    <location>
        <begin position="142"/>
        <end position="151"/>
    </location>
</feature>
<protein>
    <submittedName>
        <fullName evidence="2">Uncharacterized protein</fullName>
    </submittedName>
</protein>
<evidence type="ECO:0000313" key="2">
    <source>
        <dbReference type="EMBL" id="MBW0466485.1"/>
    </source>
</evidence>
<feature type="compositionally biased region" description="Basic and acidic residues" evidence="1">
    <location>
        <begin position="117"/>
        <end position="130"/>
    </location>
</feature>
<keyword evidence="3" id="KW-1185">Reference proteome</keyword>
<dbReference type="AlphaFoldDB" id="A0A9Q3BKI4"/>
<feature type="compositionally biased region" description="Basic and acidic residues" evidence="1">
    <location>
        <begin position="41"/>
        <end position="52"/>
    </location>
</feature>
<name>A0A9Q3BKI4_9BASI</name>
<evidence type="ECO:0000313" key="3">
    <source>
        <dbReference type="Proteomes" id="UP000765509"/>
    </source>
</evidence>
<gene>
    <name evidence="2" type="ORF">O181_006200</name>
</gene>
<feature type="compositionally biased region" description="Basic and acidic residues" evidence="1">
    <location>
        <begin position="18"/>
        <end position="27"/>
    </location>
</feature>